<dbReference type="Pfam" id="PF04397">
    <property type="entry name" value="LytTR"/>
    <property type="match status" value="1"/>
</dbReference>
<dbReference type="Gene3D" id="3.40.50.2300">
    <property type="match status" value="1"/>
</dbReference>
<dbReference type="SUPFAM" id="SSF52172">
    <property type="entry name" value="CheY-like"/>
    <property type="match status" value="1"/>
</dbReference>
<protein>
    <submittedName>
        <fullName evidence="3">Response regulator transcription factor</fullName>
    </submittedName>
</protein>
<sequence>MINKITTFIIEDDEETRKYIKKIVSDYLPQFQIIGESSTVKESILKLSKSKADLLLMDIMLRDGESFEILQHFPENTFDVLFITGHSQFITRAFEYFAFNYLLKPFKELELVDILGHFLNKRQKIWNMQRLTIMNEFLNKNGSRFLIHTGNEYVAVDLIDITHCKSEGNYTRFNLQNGQNMLASNPLKYYEQVLSYKGFFRITRFDLINSVHIASIYKKEAIILNNGLKIRLSQNNREILEILLRSLNQ</sequence>
<organism evidence="3 4">
    <name type="scientific">Flagellimonas oceani</name>
    <dbReference type="NCBI Taxonomy" id="2698672"/>
    <lineage>
        <taxon>Bacteria</taxon>
        <taxon>Pseudomonadati</taxon>
        <taxon>Bacteroidota</taxon>
        <taxon>Flavobacteriia</taxon>
        <taxon>Flavobacteriales</taxon>
        <taxon>Flavobacteriaceae</taxon>
        <taxon>Flagellimonas</taxon>
    </lineage>
</organism>
<dbReference type="PANTHER" id="PTHR45526:SF1">
    <property type="entry name" value="TRANSCRIPTIONAL REGULATORY PROTEIN DCUR-RELATED"/>
    <property type="match status" value="1"/>
</dbReference>
<dbReference type="EMBL" id="CP049616">
    <property type="protein sequence ID" value="QII45773.1"/>
    <property type="molecule type" value="Genomic_DNA"/>
</dbReference>
<name>A0A6G7J4H3_9FLAO</name>
<evidence type="ECO:0000313" key="4">
    <source>
        <dbReference type="Proteomes" id="UP000502928"/>
    </source>
</evidence>
<dbReference type="KEGG" id="mut:GVT53_14155"/>
<gene>
    <name evidence="3" type="ORF">GVT53_14155</name>
</gene>
<dbReference type="Gene3D" id="2.40.50.1020">
    <property type="entry name" value="LytTr DNA-binding domain"/>
    <property type="match status" value="1"/>
</dbReference>
<dbReference type="InterPro" id="IPR001789">
    <property type="entry name" value="Sig_transdc_resp-reg_receiver"/>
</dbReference>
<dbReference type="PANTHER" id="PTHR45526">
    <property type="entry name" value="TRANSCRIPTIONAL REGULATORY PROTEIN DPIA"/>
    <property type="match status" value="1"/>
</dbReference>
<dbReference type="SMART" id="SM00850">
    <property type="entry name" value="LytTR"/>
    <property type="match status" value="1"/>
</dbReference>
<keyword evidence="1" id="KW-0597">Phosphoprotein</keyword>
<dbReference type="GO" id="GO:0003677">
    <property type="term" value="F:DNA binding"/>
    <property type="evidence" value="ECO:0007669"/>
    <property type="project" value="InterPro"/>
</dbReference>
<evidence type="ECO:0000256" key="1">
    <source>
        <dbReference type="PROSITE-ProRule" id="PRU00169"/>
    </source>
</evidence>
<proteinExistence type="predicted"/>
<dbReference type="InterPro" id="IPR051271">
    <property type="entry name" value="2C-system_Tx_regulators"/>
</dbReference>
<feature type="domain" description="Response regulatory" evidence="2">
    <location>
        <begin position="6"/>
        <end position="119"/>
    </location>
</feature>
<dbReference type="Proteomes" id="UP000502928">
    <property type="component" value="Chromosome"/>
</dbReference>
<keyword evidence="4" id="KW-1185">Reference proteome</keyword>
<dbReference type="InterPro" id="IPR007492">
    <property type="entry name" value="LytTR_DNA-bd_dom"/>
</dbReference>
<dbReference type="SMART" id="SM00448">
    <property type="entry name" value="REC"/>
    <property type="match status" value="1"/>
</dbReference>
<reference evidence="3 4" key="1">
    <citation type="submission" date="2020-02" db="EMBL/GenBank/DDBJ databases">
        <title>Complete genome of Muricauda sp. 501str8.</title>
        <authorList>
            <person name="Dong B."/>
            <person name="Zhu S."/>
            <person name="Yang J."/>
            <person name="Chen J."/>
        </authorList>
    </citation>
    <scope>NUCLEOTIDE SEQUENCE [LARGE SCALE GENOMIC DNA]</scope>
    <source>
        <strain evidence="3 4">501str8</strain>
    </source>
</reference>
<accession>A0A6G7J4H3</accession>
<dbReference type="PROSITE" id="PS50110">
    <property type="entry name" value="RESPONSE_REGULATORY"/>
    <property type="match status" value="1"/>
</dbReference>
<dbReference type="Pfam" id="PF00072">
    <property type="entry name" value="Response_reg"/>
    <property type="match status" value="1"/>
</dbReference>
<dbReference type="RefSeq" id="WP_166249161.1">
    <property type="nucleotide sequence ID" value="NZ_CP049616.1"/>
</dbReference>
<evidence type="ECO:0000259" key="2">
    <source>
        <dbReference type="PROSITE" id="PS50110"/>
    </source>
</evidence>
<evidence type="ECO:0000313" key="3">
    <source>
        <dbReference type="EMBL" id="QII45773.1"/>
    </source>
</evidence>
<dbReference type="InterPro" id="IPR011006">
    <property type="entry name" value="CheY-like_superfamily"/>
</dbReference>
<feature type="modified residue" description="4-aspartylphosphate" evidence="1">
    <location>
        <position position="58"/>
    </location>
</feature>
<dbReference type="GO" id="GO:0000156">
    <property type="term" value="F:phosphorelay response regulator activity"/>
    <property type="evidence" value="ECO:0007669"/>
    <property type="project" value="TreeGrafter"/>
</dbReference>
<dbReference type="AlphaFoldDB" id="A0A6G7J4H3"/>